<evidence type="ECO:0000313" key="3">
    <source>
        <dbReference type="Proteomes" id="UP000598350"/>
    </source>
</evidence>
<dbReference type="Pfam" id="PF01593">
    <property type="entry name" value="Amino_oxidase"/>
    <property type="match status" value="1"/>
</dbReference>
<accession>A0ABR7VGV0</accession>
<dbReference type="Gene3D" id="3.90.660.20">
    <property type="entry name" value="Protoporphyrinogen oxidase, mitochondrial, domain 2"/>
    <property type="match status" value="1"/>
</dbReference>
<dbReference type="EMBL" id="JABTCG010000011">
    <property type="protein sequence ID" value="MBD0852603.1"/>
    <property type="molecule type" value="Genomic_DNA"/>
</dbReference>
<comment type="caution">
    <text evidence="2">The sequence shown here is derived from an EMBL/GenBank/DDBJ whole genome shotgun (WGS) entry which is preliminary data.</text>
</comment>
<feature type="domain" description="Amine oxidase" evidence="1">
    <location>
        <begin position="12"/>
        <end position="364"/>
    </location>
</feature>
<sequence length="442" mass="50349">MKIGIIGGGLMGMALAFRISELNASVKVFERDSQLGGLSTHYNYGNFTWDKFYHVIVPTDGSLINLITDIGLGDSLNWSRSFTGYYVNKSFYSLNSPKEFLLFPLLNIWDKIRLVFTIFYGGRISNWKKLEGVTVKDWLIQMGGKKNFNKFWEPLLLAKLGENYKRVSAVFIWTYIRRLFKAREHPVEKDFMGYVSGGYKTVFDRLEKELIKNNSSILKNTSVKSIRPLDGGGIEVKYDDKVEHFDKVIFTAPLNVLENVTSPEFCEIVKNDQAIEYLGVVCLALVTKKPLTPFYVLNMGDVNSPFTGVIGISSLVDPEQTAGEYITFFPKYIPADHTYWSMPDETIEEIFMKGVRDLYPELNDGDLVAAHINRAYKVQPLQVLNYSTIIPEIITKHPDFFVLNTSQFVSDSVNNNRVITHVNSFMEQFAVELKTKAKTNTV</sequence>
<dbReference type="Gene3D" id="1.10.3110.10">
    <property type="entry name" value="protoporphyrinogen ix oxidase, domain 3"/>
    <property type="match status" value="1"/>
</dbReference>
<reference evidence="2 3" key="1">
    <citation type="submission" date="2020-05" db="EMBL/GenBank/DDBJ databases">
        <title>The draft genome sequence of Maribacter arenosus CAU 1321.</title>
        <authorList>
            <person name="Mu L."/>
        </authorList>
    </citation>
    <scope>NUCLEOTIDE SEQUENCE [LARGE SCALE GENOMIC DNA]</scope>
    <source>
        <strain evidence="2 3">CAU 1321</strain>
    </source>
</reference>
<dbReference type="NCBIfam" id="NF005560">
    <property type="entry name" value="PRK07233.1"/>
    <property type="match status" value="1"/>
</dbReference>
<keyword evidence="3" id="KW-1185">Reference proteome</keyword>
<protein>
    <submittedName>
        <fullName evidence="2">FAD-dependent oxidoreductase</fullName>
    </submittedName>
</protein>
<dbReference type="Gene3D" id="3.50.50.60">
    <property type="entry name" value="FAD/NAD(P)-binding domain"/>
    <property type="match status" value="1"/>
</dbReference>
<organism evidence="2 3">
    <name type="scientific">Maribacter arenosus</name>
    <dbReference type="NCBI Taxonomy" id="1854708"/>
    <lineage>
        <taxon>Bacteria</taxon>
        <taxon>Pseudomonadati</taxon>
        <taxon>Bacteroidota</taxon>
        <taxon>Flavobacteriia</taxon>
        <taxon>Flavobacteriales</taxon>
        <taxon>Flavobacteriaceae</taxon>
        <taxon>Maribacter</taxon>
    </lineage>
</organism>
<dbReference type="PANTHER" id="PTHR42923">
    <property type="entry name" value="PROTOPORPHYRINOGEN OXIDASE"/>
    <property type="match status" value="1"/>
</dbReference>
<name>A0ABR7VGV0_9FLAO</name>
<dbReference type="InterPro" id="IPR002937">
    <property type="entry name" value="Amino_oxidase"/>
</dbReference>
<evidence type="ECO:0000313" key="2">
    <source>
        <dbReference type="EMBL" id="MBD0852603.1"/>
    </source>
</evidence>
<gene>
    <name evidence="2" type="ORF">HPE63_18145</name>
</gene>
<dbReference type="InterPro" id="IPR036188">
    <property type="entry name" value="FAD/NAD-bd_sf"/>
</dbReference>
<dbReference type="PANTHER" id="PTHR42923:SF46">
    <property type="entry name" value="AMINE OXIDASE"/>
    <property type="match status" value="1"/>
</dbReference>
<dbReference type="SUPFAM" id="SSF51905">
    <property type="entry name" value="FAD/NAD(P)-binding domain"/>
    <property type="match status" value="1"/>
</dbReference>
<evidence type="ECO:0000259" key="1">
    <source>
        <dbReference type="Pfam" id="PF01593"/>
    </source>
</evidence>
<proteinExistence type="predicted"/>
<dbReference type="InterPro" id="IPR050464">
    <property type="entry name" value="Zeta_carotene_desat/Oxidored"/>
</dbReference>
<dbReference type="Proteomes" id="UP000598350">
    <property type="component" value="Unassembled WGS sequence"/>
</dbReference>